<name>A0A7R8WTN2_9CRUS</name>
<organism evidence="1">
    <name type="scientific">Cyprideis torosa</name>
    <dbReference type="NCBI Taxonomy" id="163714"/>
    <lineage>
        <taxon>Eukaryota</taxon>
        <taxon>Metazoa</taxon>
        <taxon>Ecdysozoa</taxon>
        <taxon>Arthropoda</taxon>
        <taxon>Crustacea</taxon>
        <taxon>Oligostraca</taxon>
        <taxon>Ostracoda</taxon>
        <taxon>Podocopa</taxon>
        <taxon>Podocopida</taxon>
        <taxon>Cytherocopina</taxon>
        <taxon>Cytheroidea</taxon>
        <taxon>Cytherideidae</taxon>
        <taxon>Cyprideis</taxon>
    </lineage>
</organism>
<sequence>EKTCVPRNPFSGICQCLLLEKTSHGVQSPFLVKSLPSIPAFVSSKHESPTLLAPLCAGAVLDW</sequence>
<evidence type="ECO:0000313" key="1">
    <source>
        <dbReference type="EMBL" id="CAD7236632.1"/>
    </source>
</evidence>
<gene>
    <name evidence="1" type="ORF">CTOB1V02_LOCUS14447</name>
</gene>
<protein>
    <submittedName>
        <fullName evidence="1">Uncharacterized protein</fullName>
    </submittedName>
</protein>
<feature type="non-terminal residue" evidence="1">
    <location>
        <position position="63"/>
    </location>
</feature>
<dbReference type="AlphaFoldDB" id="A0A7R8WTN2"/>
<accession>A0A7R8WTN2</accession>
<proteinExistence type="predicted"/>
<feature type="non-terminal residue" evidence="1">
    <location>
        <position position="1"/>
    </location>
</feature>
<reference evidence="1" key="1">
    <citation type="submission" date="2020-11" db="EMBL/GenBank/DDBJ databases">
        <authorList>
            <person name="Tran Van P."/>
        </authorList>
    </citation>
    <scope>NUCLEOTIDE SEQUENCE</scope>
</reference>
<dbReference type="EMBL" id="OB680580">
    <property type="protein sequence ID" value="CAD7236632.1"/>
    <property type="molecule type" value="Genomic_DNA"/>
</dbReference>